<keyword evidence="2" id="KW-0472">Membrane</keyword>
<organism evidence="3 4">
    <name type="scientific">Trametes pubescens</name>
    <name type="common">White-rot fungus</name>
    <dbReference type="NCBI Taxonomy" id="154538"/>
    <lineage>
        <taxon>Eukaryota</taxon>
        <taxon>Fungi</taxon>
        <taxon>Dikarya</taxon>
        <taxon>Basidiomycota</taxon>
        <taxon>Agaricomycotina</taxon>
        <taxon>Agaricomycetes</taxon>
        <taxon>Polyporales</taxon>
        <taxon>Polyporaceae</taxon>
        <taxon>Trametes</taxon>
    </lineage>
</organism>
<dbReference type="OrthoDB" id="2758546at2759"/>
<name>A0A1M2W160_TRAPU</name>
<gene>
    <name evidence="3" type="ORF">TRAPUB_9856</name>
</gene>
<protein>
    <submittedName>
        <fullName evidence="3">Uncharacterized protein</fullName>
    </submittedName>
</protein>
<evidence type="ECO:0000256" key="1">
    <source>
        <dbReference type="SAM" id="MobiDB-lite"/>
    </source>
</evidence>
<evidence type="ECO:0000256" key="2">
    <source>
        <dbReference type="SAM" id="Phobius"/>
    </source>
</evidence>
<reference evidence="3 4" key="1">
    <citation type="submission" date="2016-10" db="EMBL/GenBank/DDBJ databases">
        <title>Genome sequence of the basidiomycete white-rot fungus Trametes pubescens.</title>
        <authorList>
            <person name="Makela M.R."/>
            <person name="Granchi Z."/>
            <person name="Peng M."/>
            <person name="De Vries R.P."/>
            <person name="Grigoriev I."/>
            <person name="Riley R."/>
            <person name="Hilden K."/>
        </authorList>
    </citation>
    <scope>NUCLEOTIDE SEQUENCE [LARGE SCALE GENOMIC DNA]</scope>
    <source>
        <strain evidence="3 4">FBCC735</strain>
    </source>
</reference>
<dbReference type="AlphaFoldDB" id="A0A1M2W160"/>
<accession>A0A1M2W160</accession>
<keyword evidence="2" id="KW-1133">Transmembrane helix</keyword>
<dbReference type="OMA" id="KPRMWEV"/>
<comment type="caution">
    <text evidence="3">The sequence shown here is derived from an EMBL/GenBank/DDBJ whole genome shotgun (WGS) entry which is preliminary data.</text>
</comment>
<feature type="region of interest" description="Disordered" evidence="1">
    <location>
        <begin position="114"/>
        <end position="172"/>
    </location>
</feature>
<proteinExistence type="predicted"/>
<dbReference type="Proteomes" id="UP000184267">
    <property type="component" value="Unassembled WGS sequence"/>
</dbReference>
<keyword evidence="4" id="KW-1185">Reference proteome</keyword>
<dbReference type="EMBL" id="MNAD01000382">
    <property type="protein sequence ID" value="OJT13591.1"/>
    <property type="molecule type" value="Genomic_DNA"/>
</dbReference>
<evidence type="ECO:0000313" key="3">
    <source>
        <dbReference type="EMBL" id="OJT13591.1"/>
    </source>
</evidence>
<sequence length="210" mass="22303">MPLLVSRVLDTDASTSISSTTLADDPSGSPDRPSVNPAIPALIAVVVFVVCTLVVLKGVRALRGHGVVPVYRKPEPEEEKPRMWEVHMDQPPSSCVHVGERGWNGVMPISLEYLPPHEPPCTPPDSSSPTRPPLRPPARASRSLSRDSPRSSWSTFPEKRTASPHSVGAVEDPARLRVAVLIAMPSPAKTTPSGAVPAAPAPAYLGLAEV</sequence>
<keyword evidence="2" id="KW-0812">Transmembrane</keyword>
<feature type="transmembrane region" description="Helical" evidence="2">
    <location>
        <begin position="38"/>
        <end position="56"/>
    </location>
</feature>
<evidence type="ECO:0000313" key="4">
    <source>
        <dbReference type="Proteomes" id="UP000184267"/>
    </source>
</evidence>